<feature type="non-terminal residue" evidence="4">
    <location>
        <position position="1"/>
    </location>
</feature>
<accession>A0ABN8NKF3</accession>
<dbReference type="PANTHER" id="PTHR31307">
    <property type="entry name" value="TRIHELIX TRANSCRIPTION FACTOR ASIL2"/>
    <property type="match status" value="1"/>
</dbReference>
<keyword evidence="5" id="KW-1185">Reference proteome</keyword>
<feature type="domain" description="Myb/SANT-like DNA-binding" evidence="3">
    <location>
        <begin position="134"/>
        <end position="228"/>
    </location>
</feature>
<dbReference type="PANTHER" id="PTHR31307:SF4">
    <property type="entry name" value="TRIHELIX TRANSCRIPTION FACTOR ASIL2"/>
    <property type="match status" value="1"/>
</dbReference>
<evidence type="ECO:0000256" key="2">
    <source>
        <dbReference type="SAM" id="MobiDB-lite"/>
    </source>
</evidence>
<feature type="coiled-coil region" evidence="1">
    <location>
        <begin position="184"/>
        <end position="211"/>
    </location>
</feature>
<feature type="compositionally biased region" description="Low complexity" evidence="2">
    <location>
        <begin position="244"/>
        <end position="257"/>
    </location>
</feature>
<protein>
    <recommendedName>
        <fullName evidence="3">Myb/SANT-like DNA-binding domain-containing protein</fullName>
    </recommendedName>
</protein>
<evidence type="ECO:0000256" key="1">
    <source>
        <dbReference type="SAM" id="Coils"/>
    </source>
</evidence>
<proteinExistence type="predicted"/>
<comment type="caution">
    <text evidence="4">The sequence shown here is derived from an EMBL/GenBank/DDBJ whole genome shotgun (WGS) entry which is preliminary data.</text>
</comment>
<gene>
    <name evidence="4" type="ORF">PLOB_00021552</name>
</gene>
<evidence type="ECO:0000259" key="3">
    <source>
        <dbReference type="Pfam" id="PF13837"/>
    </source>
</evidence>
<organism evidence="4 5">
    <name type="scientific">Porites lobata</name>
    <dbReference type="NCBI Taxonomy" id="104759"/>
    <lineage>
        <taxon>Eukaryota</taxon>
        <taxon>Metazoa</taxon>
        <taxon>Cnidaria</taxon>
        <taxon>Anthozoa</taxon>
        <taxon>Hexacorallia</taxon>
        <taxon>Scleractinia</taxon>
        <taxon>Fungiina</taxon>
        <taxon>Poritidae</taxon>
        <taxon>Porites</taxon>
    </lineage>
</organism>
<evidence type="ECO:0000313" key="4">
    <source>
        <dbReference type="EMBL" id="CAH3112914.1"/>
    </source>
</evidence>
<dbReference type="EMBL" id="CALNXK010000025">
    <property type="protein sequence ID" value="CAH3112914.1"/>
    <property type="molecule type" value="Genomic_DNA"/>
</dbReference>
<dbReference type="InterPro" id="IPR044822">
    <property type="entry name" value="Myb_DNA-bind_4"/>
</dbReference>
<dbReference type="Pfam" id="PF13837">
    <property type="entry name" value="Myb_DNA-bind_4"/>
    <property type="match status" value="1"/>
</dbReference>
<sequence length="371" mass="43012">LERPISFPRARAEFCSRLSRAMAFYQQSSEDDLVDLNLMHNVDVRIGAGSERRYVPLRAPSCSFQPIRSDSPNPVFPLQPVQGRFSCSPVLYGHDVHPDEFNNPMMATGRAAASQTQKSEATTKKSSNNRKTVDWTREETEELLQAWGPKFEELKKVSTKERGRIWSEIYNKYKERFTESVRTLPQLKKRIQNLEYEFKNLKVRVKKTGEEGFKKIKQGFPYYDYLDTIIGQRDSADPSRMQIESTATFSCSSSDSSETSRSRSSESKEVQSDDENSSSSSTSKQEKKTAVEKRKMCEKSGKSSRKVKRRREDSDSDWQERFENMWERSLEQEREGRESTQQIIRESLRSQMEQTNAIMAGFKDIFQNLLK</sequence>
<feature type="compositionally biased region" description="Polar residues" evidence="2">
    <location>
        <begin position="113"/>
        <end position="130"/>
    </location>
</feature>
<keyword evidence="1" id="KW-0175">Coiled coil</keyword>
<feature type="compositionally biased region" description="Basic and acidic residues" evidence="2">
    <location>
        <begin position="310"/>
        <end position="320"/>
    </location>
</feature>
<feature type="region of interest" description="Disordered" evidence="2">
    <location>
        <begin position="108"/>
        <end position="134"/>
    </location>
</feature>
<feature type="compositionally biased region" description="Basic and acidic residues" evidence="2">
    <location>
        <begin position="258"/>
        <end position="271"/>
    </location>
</feature>
<evidence type="ECO:0000313" key="5">
    <source>
        <dbReference type="Proteomes" id="UP001159405"/>
    </source>
</evidence>
<name>A0ABN8NKF3_9CNID</name>
<dbReference type="InterPro" id="IPR044823">
    <property type="entry name" value="ASIL1/2-like"/>
</dbReference>
<reference evidence="4 5" key="1">
    <citation type="submission" date="2022-05" db="EMBL/GenBank/DDBJ databases">
        <authorList>
            <consortium name="Genoscope - CEA"/>
            <person name="William W."/>
        </authorList>
    </citation>
    <scope>NUCLEOTIDE SEQUENCE [LARGE SCALE GENOMIC DNA]</scope>
</reference>
<dbReference type="Gene3D" id="1.10.10.60">
    <property type="entry name" value="Homeodomain-like"/>
    <property type="match status" value="1"/>
</dbReference>
<feature type="compositionally biased region" description="Basic and acidic residues" evidence="2">
    <location>
        <begin position="284"/>
        <end position="301"/>
    </location>
</feature>
<dbReference type="Proteomes" id="UP001159405">
    <property type="component" value="Unassembled WGS sequence"/>
</dbReference>
<feature type="region of interest" description="Disordered" evidence="2">
    <location>
        <begin position="237"/>
        <end position="320"/>
    </location>
</feature>